<dbReference type="SUPFAM" id="SSF55021">
    <property type="entry name" value="ACT-like"/>
    <property type="match status" value="1"/>
</dbReference>
<evidence type="ECO:0000256" key="2">
    <source>
        <dbReference type="ARBA" id="ARBA00005216"/>
    </source>
</evidence>
<dbReference type="PANTHER" id="PTHR43761:SF1">
    <property type="entry name" value="D-ISOMER SPECIFIC 2-HYDROXYACID DEHYDROGENASE CATALYTIC DOMAIN-CONTAINING PROTEIN-RELATED"/>
    <property type="match status" value="1"/>
</dbReference>
<evidence type="ECO:0000256" key="6">
    <source>
        <dbReference type="ARBA" id="ARBA00021582"/>
    </source>
</evidence>
<dbReference type="CDD" id="cd12176">
    <property type="entry name" value="PGDH_3"/>
    <property type="match status" value="1"/>
</dbReference>
<dbReference type="Pfam" id="PF00389">
    <property type="entry name" value="2-Hacid_dh"/>
    <property type="match status" value="1"/>
</dbReference>
<sequence>MTAKVSLDKSKIKFLLLEGVHQNAVDVLKQAGYTNIEYHKKALDGDELIEAIKDAHFVGIRSRTFLTEQVLEQAQKLIAVGCFCIGTNQVDLDAAKKRGIPVFNAPFSNTRSVAELVLGEIILLMRQVPTANAEVHRGVWNKSATGSNEVRGKNLGIIGYGHIGSQLSVLAEAIGMRVYFYDIENKLPLGNAQQVASLDELLAISDAVSLHVPENASTKNLMNAEKIAKLKDDAVLINAARGTVVDLDALTDRLQACKLRGAALDVFPVEPASISDPFESPLCQFDNVILTPHIGGSTFEAQANIGTEVANKFVKYSDNGSTLSAVNFPEVSLPSHSGTKRLLHIHHNKPGILNQINQVFVNDNINIAAQYLQTDPTIGYVVIDVETDDTSELLQRLKQIDGTIKTRVLL</sequence>
<comment type="caution">
    <text evidence="16">The sequence shown here is derived from an EMBL/GenBank/DDBJ whole genome shotgun (WGS) entry which is preliminary data.</text>
</comment>
<dbReference type="CDD" id="cd04901">
    <property type="entry name" value="ACT_3PGDH"/>
    <property type="match status" value="1"/>
</dbReference>
<comment type="pathway">
    <text evidence="2">Amino-acid biosynthesis; L-serine biosynthesis; L-serine from 3-phospho-D-glycerate: step 1/3.</text>
</comment>
<evidence type="ECO:0000256" key="5">
    <source>
        <dbReference type="ARBA" id="ARBA00013143"/>
    </source>
</evidence>
<dbReference type="UniPathway" id="UPA00135">
    <property type="reaction ID" value="UER00196"/>
</dbReference>
<evidence type="ECO:0000256" key="14">
    <source>
        <dbReference type="RuleBase" id="RU003719"/>
    </source>
</evidence>
<dbReference type="InterPro" id="IPR029753">
    <property type="entry name" value="D-isomer_DH_CS"/>
</dbReference>
<evidence type="ECO:0000313" key="17">
    <source>
        <dbReference type="Proteomes" id="UP000190867"/>
    </source>
</evidence>
<dbReference type="InterPro" id="IPR006139">
    <property type="entry name" value="D-isomer_2_OHA_DH_cat_dom"/>
</dbReference>
<evidence type="ECO:0000313" key="16">
    <source>
        <dbReference type="EMBL" id="OOR99966.1"/>
    </source>
</evidence>
<keyword evidence="7" id="KW-0028">Amino-acid biosynthesis</keyword>
<protein>
    <recommendedName>
        <fullName evidence="6">D-3-phosphoglycerate dehydrogenase</fullName>
        <ecNumber evidence="4">1.1.1.399</ecNumber>
        <ecNumber evidence="5">1.1.1.95</ecNumber>
    </recommendedName>
    <alternativeName>
        <fullName evidence="11">2-oxoglutarate reductase</fullName>
    </alternativeName>
</protein>
<dbReference type="PROSITE" id="PS51671">
    <property type="entry name" value="ACT"/>
    <property type="match status" value="1"/>
</dbReference>
<dbReference type="Gene3D" id="3.30.70.260">
    <property type="match status" value="1"/>
</dbReference>
<evidence type="ECO:0000256" key="1">
    <source>
        <dbReference type="ARBA" id="ARBA00003800"/>
    </source>
</evidence>
<evidence type="ECO:0000256" key="4">
    <source>
        <dbReference type="ARBA" id="ARBA00013001"/>
    </source>
</evidence>
<keyword evidence="10" id="KW-0718">Serine biosynthesis</keyword>
<accession>A0A1T0ATN1</accession>
<keyword evidence="9" id="KW-0520">NAD</keyword>
<dbReference type="InterPro" id="IPR002912">
    <property type="entry name" value="ACT_dom"/>
</dbReference>
<dbReference type="PROSITE" id="PS00670">
    <property type="entry name" value="D_2_HYDROXYACID_DH_2"/>
    <property type="match status" value="1"/>
</dbReference>
<evidence type="ECO:0000256" key="13">
    <source>
        <dbReference type="ARBA" id="ARBA00048731"/>
    </source>
</evidence>
<dbReference type="STRING" id="734.B0187_03935"/>
<evidence type="ECO:0000256" key="11">
    <source>
        <dbReference type="ARBA" id="ARBA00030455"/>
    </source>
</evidence>
<name>A0A1T0ATN1_9PAST</name>
<dbReference type="InterPro" id="IPR006140">
    <property type="entry name" value="D-isomer_DH_NAD-bd"/>
</dbReference>
<evidence type="ECO:0000259" key="15">
    <source>
        <dbReference type="PROSITE" id="PS51671"/>
    </source>
</evidence>
<evidence type="ECO:0000256" key="10">
    <source>
        <dbReference type="ARBA" id="ARBA00023299"/>
    </source>
</evidence>
<dbReference type="EC" id="1.1.1.399" evidence="4"/>
<comment type="similarity">
    <text evidence="3 14">Belongs to the D-isomer specific 2-hydroxyacid dehydrogenase family.</text>
</comment>
<dbReference type="GO" id="GO:0004617">
    <property type="term" value="F:phosphoglycerate dehydrogenase activity"/>
    <property type="evidence" value="ECO:0007669"/>
    <property type="project" value="UniProtKB-EC"/>
</dbReference>
<dbReference type="InterPro" id="IPR054480">
    <property type="entry name" value="AHAS_small-like_ACT"/>
</dbReference>
<proteinExistence type="inferred from homology"/>
<evidence type="ECO:0000256" key="9">
    <source>
        <dbReference type="ARBA" id="ARBA00023027"/>
    </source>
</evidence>
<dbReference type="PANTHER" id="PTHR43761">
    <property type="entry name" value="D-ISOMER SPECIFIC 2-HYDROXYACID DEHYDROGENASE FAMILY PROTEIN (AFU_ORTHOLOGUE AFUA_1G13630)"/>
    <property type="match status" value="1"/>
</dbReference>
<dbReference type="NCBIfam" id="NF008759">
    <property type="entry name" value="PRK11790.1"/>
    <property type="match status" value="1"/>
</dbReference>
<dbReference type="EC" id="1.1.1.95" evidence="5"/>
<gene>
    <name evidence="16" type="ORF">B0187_03935</name>
</gene>
<dbReference type="PROSITE" id="PS00671">
    <property type="entry name" value="D_2_HYDROXYACID_DH_3"/>
    <property type="match status" value="1"/>
</dbReference>
<keyword evidence="8 14" id="KW-0560">Oxidoreductase</keyword>
<reference evidence="16 17" key="1">
    <citation type="submission" date="2017-02" db="EMBL/GenBank/DDBJ databases">
        <title>Draft genome sequence of Haemophilus paracuniculus CCUG 43573 type strain.</title>
        <authorList>
            <person name="Engstrom-Jakobsson H."/>
            <person name="Salva-Serra F."/>
            <person name="Thorell K."/>
            <person name="Gonzales-Siles L."/>
            <person name="Karlsson R."/>
            <person name="Boulund F."/>
            <person name="Engstrand L."/>
            <person name="Kristiansson E."/>
            <person name="Moore E."/>
        </authorList>
    </citation>
    <scope>NUCLEOTIDE SEQUENCE [LARGE SCALE GENOMIC DNA]</scope>
    <source>
        <strain evidence="16 17">CCUG 43573</strain>
    </source>
</reference>
<dbReference type="InterPro" id="IPR036291">
    <property type="entry name" value="NAD(P)-bd_dom_sf"/>
</dbReference>
<dbReference type="Gene3D" id="3.40.50.720">
    <property type="entry name" value="NAD(P)-binding Rossmann-like Domain"/>
    <property type="match status" value="2"/>
</dbReference>
<dbReference type="Proteomes" id="UP000190867">
    <property type="component" value="Unassembled WGS sequence"/>
</dbReference>
<dbReference type="FunFam" id="3.40.50.720:FF:000041">
    <property type="entry name" value="D-3-phosphoglycerate dehydrogenase"/>
    <property type="match status" value="1"/>
</dbReference>
<dbReference type="InterPro" id="IPR045865">
    <property type="entry name" value="ACT-like_dom_sf"/>
</dbReference>
<dbReference type="EMBL" id="MUYA01000004">
    <property type="protein sequence ID" value="OOR99966.1"/>
    <property type="molecule type" value="Genomic_DNA"/>
</dbReference>
<evidence type="ECO:0000256" key="3">
    <source>
        <dbReference type="ARBA" id="ARBA00005854"/>
    </source>
</evidence>
<comment type="catalytic activity">
    <reaction evidence="12">
        <text>(R)-2-hydroxyglutarate + NAD(+) = 2-oxoglutarate + NADH + H(+)</text>
        <dbReference type="Rhea" id="RHEA:49612"/>
        <dbReference type="ChEBI" id="CHEBI:15378"/>
        <dbReference type="ChEBI" id="CHEBI:15801"/>
        <dbReference type="ChEBI" id="CHEBI:16810"/>
        <dbReference type="ChEBI" id="CHEBI:57540"/>
        <dbReference type="ChEBI" id="CHEBI:57945"/>
        <dbReference type="EC" id="1.1.1.399"/>
    </reaction>
</comment>
<comment type="catalytic activity">
    <reaction evidence="13">
        <text>(2R)-3-phosphoglycerate + NAD(+) = 3-phosphooxypyruvate + NADH + H(+)</text>
        <dbReference type="Rhea" id="RHEA:12641"/>
        <dbReference type="ChEBI" id="CHEBI:15378"/>
        <dbReference type="ChEBI" id="CHEBI:18110"/>
        <dbReference type="ChEBI" id="CHEBI:57540"/>
        <dbReference type="ChEBI" id="CHEBI:57945"/>
        <dbReference type="ChEBI" id="CHEBI:58272"/>
        <dbReference type="EC" id="1.1.1.95"/>
    </reaction>
</comment>
<evidence type="ECO:0000256" key="12">
    <source>
        <dbReference type="ARBA" id="ARBA00048126"/>
    </source>
</evidence>
<evidence type="ECO:0000256" key="7">
    <source>
        <dbReference type="ARBA" id="ARBA00022605"/>
    </source>
</evidence>
<dbReference type="FunFam" id="3.30.70.260:FF:000007">
    <property type="entry name" value="D-3-phosphoglycerate dehydrogenase"/>
    <property type="match status" value="1"/>
</dbReference>
<dbReference type="SUPFAM" id="SSF52283">
    <property type="entry name" value="Formate/glycerate dehydrogenase catalytic domain-like"/>
    <property type="match status" value="1"/>
</dbReference>
<dbReference type="GO" id="GO:0051287">
    <property type="term" value="F:NAD binding"/>
    <property type="evidence" value="ECO:0007669"/>
    <property type="project" value="InterPro"/>
</dbReference>
<dbReference type="GO" id="GO:0006564">
    <property type="term" value="P:L-serine biosynthetic process"/>
    <property type="evidence" value="ECO:0007669"/>
    <property type="project" value="UniProtKB-KW"/>
</dbReference>
<dbReference type="Pfam" id="PF22629">
    <property type="entry name" value="ACT_AHAS_ss"/>
    <property type="match status" value="1"/>
</dbReference>
<dbReference type="Pfam" id="PF02826">
    <property type="entry name" value="2-Hacid_dh_C"/>
    <property type="match status" value="1"/>
</dbReference>
<comment type="function">
    <text evidence="1">Catalyzes the reversible oxidation of 3-phospho-D-glycerate to 3-phosphonooxypyruvate, the first step of the phosphorylated L-serine biosynthesis pathway. Also catalyzes the reversible oxidation of 2-hydroxyglutarate to 2-oxoglutarate.</text>
</comment>
<evidence type="ECO:0000256" key="8">
    <source>
        <dbReference type="ARBA" id="ARBA00023002"/>
    </source>
</evidence>
<dbReference type="InterPro" id="IPR050418">
    <property type="entry name" value="D-iso_2-hydroxyacid_DH_PdxB"/>
</dbReference>
<dbReference type="GO" id="GO:0047545">
    <property type="term" value="F:(S)-2-hydroxyglutarate dehydrogenase activity"/>
    <property type="evidence" value="ECO:0007669"/>
    <property type="project" value="UniProtKB-ARBA"/>
</dbReference>
<dbReference type="PROSITE" id="PS00065">
    <property type="entry name" value="D_2_HYDROXYACID_DH_1"/>
    <property type="match status" value="1"/>
</dbReference>
<keyword evidence="17" id="KW-1185">Reference proteome</keyword>
<dbReference type="RefSeq" id="WP_078236555.1">
    <property type="nucleotide sequence ID" value="NZ_MUYA01000004.1"/>
</dbReference>
<dbReference type="OrthoDB" id="9805416at2"/>
<dbReference type="AlphaFoldDB" id="A0A1T0ATN1"/>
<dbReference type="SUPFAM" id="SSF51735">
    <property type="entry name" value="NAD(P)-binding Rossmann-fold domains"/>
    <property type="match status" value="1"/>
</dbReference>
<organism evidence="16 17">
    <name type="scientific">Haemophilus paracuniculus</name>
    <dbReference type="NCBI Taxonomy" id="734"/>
    <lineage>
        <taxon>Bacteria</taxon>
        <taxon>Pseudomonadati</taxon>
        <taxon>Pseudomonadota</taxon>
        <taxon>Gammaproteobacteria</taxon>
        <taxon>Pasteurellales</taxon>
        <taxon>Pasteurellaceae</taxon>
        <taxon>Haemophilus</taxon>
    </lineage>
</organism>
<feature type="domain" description="ACT" evidence="15">
    <location>
        <begin position="341"/>
        <end position="410"/>
    </location>
</feature>
<dbReference type="InterPro" id="IPR029752">
    <property type="entry name" value="D-isomer_DH_CS1"/>
</dbReference>